<dbReference type="GeneTree" id="ENSGT00530000063725"/>
<dbReference type="GO" id="GO:0009306">
    <property type="term" value="P:protein secretion"/>
    <property type="evidence" value="ECO:0007669"/>
    <property type="project" value="Ensembl"/>
</dbReference>
<dbReference type="GO" id="GO:0141201">
    <property type="term" value="P:pyroptotic cell death"/>
    <property type="evidence" value="ECO:0007669"/>
    <property type="project" value="Ensembl"/>
</dbReference>
<evidence type="ECO:0000256" key="12">
    <source>
        <dbReference type="ARBA" id="ARBA00022837"/>
    </source>
</evidence>
<dbReference type="PROSITE" id="PS00279">
    <property type="entry name" value="MACPF_1"/>
    <property type="match status" value="1"/>
</dbReference>
<evidence type="ECO:0000256" key="19">
    <source>
        <dbReference type="ARBA" id="ARBA00046273"/>
    </source>
</evidence>
<dbReference type="InterPro" id="IPR020863">
    <property type="entry name" value="MACPF_CS"/>
</dbReference>
<keyword evidence="11" id="KW-0967">Endosome</keyword>
<reference evidence="27 28" key="1">
    <citation type="submission" date="2009-06" db="EMBL/GenBank/DDBJ databases">
        <title>The Genome Sequence of Loxodonta africana (African elephant).</title>
        <authorList>
            <person name="Di Palma F."/>
            <person name="Heiman D."/>
            <person name="Young S."/>
            <person name="Johnson J."/>
            <person name="Lander E.S."/>
            <person name="Lindblad-Toh K."/>
        </authorList>
    </citation>
    <scope>NUCLEOTIDE SEQUENCE [LARGE SCALE GENOMIC DNA]</scope>
    <source>
        <strain evidence="27 28">Isolate ISIS603380</strain>
    </source>
</reference>
<sequence>MAAQALLLGILLLLLPPPIPAPCHTAKRSECRRVRRFVPGMGLAGEGVDVTTLQRSGSFPVDTQGFLRPDGTCTLCSSALRPGTLWLLPLAFTHWRAHSSSCQHQVIKTNAISTEAVAREVAKSITNDWKMGLHVSPKTDVNVKVSVAASHSEAANFAAGKSHQDQYIFSRDLVKCHFYSFHLVHTPPIHPDFKRALKTLPPYFNASTEPDYFRLISKYGTHFIQAVKLGGQISAITALRTCKLALEGLTDNQVSDCLAIEAAVSIGDKADSSAEAKACEEKKRQHKVEGSFHQAYRERYSEVVGGHHTSIHDLLFGKEAGPEQFSTWVTSLRDSPGLVDYSLEPLHVLLGGQNPQREALRWAVSKYLTDRARWKNCSRPCPPGKKKHPHDPCQCVCHGSAVTTQDCCPRQRGLARLEVRNFQATGLWGDTFTATDAYLKVFFGNQQRRTSTVWNNDNPRWMTQLDFGDVYLATGGGLRVQVWDADHGWDDDLLGTCDRSPQSGIHEVKCALPHGQLIFHYHARCLPHLAGNTCLEYAPQGLLGEPPGNRSGAVW</sequence>
<dbReference type="GO" id="GO:0140911">
    <property type="term" value="F:pore-forming activity"/>
    <property type="evidence" value="ECO:0007669"/>
    <property type="project" value="InterPro"/>
</dbReference>
<dbReference type="RefSeq" id="XP_003409361.1">
    <property type="nucleotide sequence ID" value="XM_003409313.2"/>
</dbReference>
<dbReference type="PANTHER" id="PTHR46096:SF3">
    <property type="entry name" value="PERFORIN-1"/>
    <property type="match status" value="1"/>
</dbReference>
<evidence type="ECO:0000256" key="18">
    <source>
        <dbReference type="ARBA" id="ARBA00037806"/>
    </source>
</evidence>
<evidence type="ECO:0000256" key="15">
    <source>
        <dbReference type="ARBA" id="ARBA00023157"/>
    </source>
</evidence>
<dbReference type="GO" id="GO:0001913">
    <property type="term" value="P:T cell mediated cytotoxicity"/>
    <property type="evidence" value="ECO:0007669"/>
    <property type="project" value="Ensembl"/>
</dbReference>
<dbReference type="GO" id="GO:0005509">
    <property type="term" value="F:calcium ion binding"/>
    <property type="evidence" value="ECO:0007669"/>
    <property type="project" value="Ensembl"/>
</dbReference>
<dbReference type="STRING" id="9785.ENSLAFP00000009676"/>
<dbReference type="GO" id="GO:0044194">
    <property type="term" value="C:cytolytic granule"/>
    <property type="evidence" value="ECO:0007669"/>
    <property type="project" value="UniProtKB-SubCell"/>
</dbReference>
<dbReference type="Pfam" id="PF00168">
    <property type="entry name" value="C2"/>
    <property type="match status" value="1"/>
</dbReference>
<dbReference type="GO" id="GO:0022829">
    <property type="term" value="F:wide pore channel activity"/>
    <property type="evidence" value="ECO:0007669"/>
    <property type="project" value="Ensembl"/>
</dbReference>
<dbReference type="InterPro" id="IPR000008">
    <property type="entry name" value="C2_dom"/>
</dbReference>
<keyword evidence="8" id="KW-0812">Transmembrane</keyword>
<dbReference type="FunCoup" id="G3T7S5">
    <property type="interactions" value="37"/>
</dbReference>
<evidence type="ECO:0000256" key="21">
    <source>
        <dbReference type="ARBA" id="ARBA00074926"/>
    </source>
</evidence>
<evidence type="ECO:0000256" key="16">
    <source>
        <dbReference type="ARBA" id="ARBA00023180"/>
    </source>
</evidence>
<keyword evidence="28" id="KW-1185">Reference proteome</keyword>
<dbReference type="OrthoDB" id="1366754at2759"/>
<dbReference type="GO" id="GO:0002839">
    <property type="term" value="P:positive regulation of immune response to tumor cell"/>
    <property type="evidence" value="ECO:0007669"/>
    <property type="project" value="Ensembl"/>
</dbReference>
<dbReference type="AlphaFoldDB" id="G3T7S5"/>
<comment type="subcellular location">
    <subcellularLocation>
        <location evidence="2">Cell membrane</location>
        <topology evidence="2">Multi-pass membrane protein</topology>
    </subcellularLocation>
    <subcellularLocation>
        <location evidence="18">Cytolytic granule</location>
    </subcellularLocation>
    <subcellularLocation>
        <location evidence="19">Endosome lumen</location>
    </subcellularLocation>
    <subcellularLocation>
        <location evidence="1">Secreted</location>
    </subcellularLocation>
</comment>
<feature type="signal peptide" evidence="24">
    <location>
        <begin position="1"/>
        <end position="21"/>
    </location>
</feature>
<comment type="similarity">
    <text evidence="3">Belongs to the complement C6/C7/C8/C9 family.</text>
</comment>
<dbReference type="Proteomes" id="UP000007646">
    <property type="component" value="Unassembled WGS sequence"/>
</dbReference>
<keyword evidence="15" id="KW-1015">Disulfide bond</keyword>
<dbReference type="Pfam" id="PF01823">
    <property type="entry name" value="MACPF"/>
    <property type="match status" value="1"/>
</dbReference>
<dbReference type="InterPro" id="IPR020864">
    <property type="entry name" value="MACPF"/>
</dbReference>
<dbReference type="GO" id="GO:0051607">
    <property type="term" value="P:defense response to virus"/>
    <property type="evidence" value="ECO:0007669"/>
    <property type="project" value="Ensembl"/>
</dbReference>
<dbReference type="SMART" id="SM00239">
    <property type="entry name" value="C2"/>
    <property type="match status" value="1"/>
</dbReference>
<evidence type="ECO:0000256" key="7">
    <source>
        <dbReference type="ARBA" id="ARBA00022536"/>
    </source>
</evidence>
<keyword evidence="4" id="KW-1134">Transmembrane beta strand</keyword>
<dbReference type="SMART" id="SM00457">
    <property type="entry name" value="MACPF"/>
    <property type="match status" value="1"/>
</dbReference>
<keyword evidence="13" id="KW-0204">Cytolysis</keyword>
<evidence type="ECO:0000256" key="14">
    <source>
        <dbReference type="ARBA" id="ARBA00023136"/>
    </source>
</evidence>
<feature type="chain" id="PRO_5003455070" description="Perforin-1" evidence="24">
    <location>
        <begin position="22"/>
        <end position="555"/>
    </location>
</feature>
<evidence type="ECO:0000256" key="8">
    <source>
        <dbReference type="ARBA" id="ARBA00022692"/>
    </source>
</evidence>
<evidence type="ECO:0000256" key="23">
    <source>
        <dbReference type="ARBA" id="ARBA00078206"/>
    </source>
</evidence>
<dbReference type="GO" id="GO:0017038">
    <property type="term" value="P:protein import"/>
    <property type="evidence" value="ECO:0007669"/>
    <property type="project" value="Ensembl"/>
</dbReference>
<dbReference type="GO" id="GO:0005576">
    <property type="term" value="C:extracellular region"/>
    <property type="evidence" value="ECO:0007669"/>
    <property type="project" value="UniProtKB-SubCell"/>
</dbReference>
<dbReference type="GO" id="GO:0002357">
    <property type="term" value="P:defense response to tumor cell"/>
    <property type="evidence" value="ECO:0007669"/>
    <property type="project" value="Ensembl"/>
</dbReference>
<dbReference type="GO" id="GO:0140507">
    <property type="term" value="P:granzyme-mediated programmed cell death signaling pathway"/>
    <property type="evidence" value="ECO:0007669"/>
    <property type="project" value="Ensembl"/>
</dbReference>
<keyword evidence="5" id="KW-1003">Cell membrane</keyword>
<dbReference type="SUPFAM" id="SSF49562">
    <property type="entry name" value="C2 domain (Calcium/lipid-binding domain, CaLB)"/>
    <property type="match status" value="1"/>
</dbReference>
<dbReference type="InterPro" id="IPR037300">
    <property type="entry name" value="Perforin-1_C2"/>
</dbReference>
<dbReference type="GO" id="GO:0001778">
    <property type="term" value="P:plasma membrane repair"/>
    <property type="evidence" value="ECO:0007669"/>
    <property type="project" value="Ensembl"/>
</dbReference>
<dbReference type="PANTHER" id="PTHR46096">
    <property type="entry name" value="PERFORIN-1"/>
    <property type="match status" value="1"/>
</dbReference>
<feature type="domain" description="C2" evidence="25">
    <location>
        <begin position="397"/>
        <end position="519"/>
    </location>
</feature>
<dbReference type="GO" id="GO:0005829">
    <property type="term" value="C:cytosol"/>
    <property type="evidence" value="ECO:0007669"/>
    <property type="project" value="Ensembl"/>
</dbReference>
<dbReference type="PROSITE" id="PS51412">
    <property type="entry name" value="MACPF_2"/>
    <property type="match status" value="1"/>
</dbReference>
<dbReference type="Ensembl" id="ENSLAFT00000011578.3">
    <property type="protein sequence ID" value="ENSLAFP00000009676.3"/>
    <property type="gene ID" value="ENSLAFG00000011581.3"/>
</dbReference>
<evidence type="ECO:0000313" key="28">
    <source>
        <dbReference type="Proteomes" id="UP000007646"/>
    </source>
</evidence>
<evidence type="ECO:0000256" key="5">
    <source>
        <dbReference type="ARBA" id="ARBA00022475"/>
    </source>
</evidence>
<evidence type="ECO:0000256" key="6">
    <source>
        <dbReference type="ARBA" id="ARBA00022525"/>
    </source>
</evidence>
<evidence type="ECO:0000256" key="17">
    <source>
        <dbReference type="ARBA" id="ARBA00023228"/>
    </source>
</evidence>
<evidence type="ECO:0000256" key="13">
    <source>
        <dbReference type="ARBA" id="ARBA00022852"/>
    </source>
</evidence>
<evidence type="ECO:0000256" key="2">
    <source>
        <dbReference type="ARBA" id="ARBA00004651"/>
    </source>
</evidence>
<evidence type="ECO:0000256" key="4">
    <source>
        <dbReference type="ARBA" id="ARBA00022452"/>
    </source>
</evidence>
<reference evidence="27" key="2">
    <citation type="submission" date="2025-08" db="UniProtKB">
        <authorList>
            <consortium name="Ensembl"/>
        </authorList>
    </citation>
    <scope>IDENTIFICATION</scope>
    <source>
        <strain evidence="27">Isolate ISIS603380</strain>
    </source>
</reference>
<dbReference type="InParanoid" id="G3T7S5"/>
<gene>
    <name evidence="27" type="primary">PRF1</name>
</gene>
<evidence type="ECO:0000256" key="1">
    <source>
        <dbReference type="ARBA" id="ARBA00004613"/>
    </source>
</evidence>
<dbReference type="KEGG" id="lav:100655156"/>
<dbReference type="eggNOG" id="ENOG502RQWS">
    <property type="taxonomic scope" value="Eukaryota"/>
</dbReference>
<proteinExistence type="inferred from homology"/>
<evidence type="ECO:0000256" key="24">
    <source>
        <dbReference type="SAM" id="SignalP"/>
    </source>
</evidence>
<dbReference type="GO" id="GO:0071806">
    <property type="term" value="P:protein transmembrane transport"/>
    <property type="evidence" value="ECO:0007669"/>
    <property type="project" value="Ensembl"/>
</dbReference>
<dbReference type="GO" id="GO:0046513">
    <property type="term" value="P:ceramide biosynthetic process"/>
    <property type="evidence" value="ECO:0007669"/>
    <property type="project" value="Ensembl"/>
</dbReference>
<feature type="domain" description="MACPF" evidence="26">
    <location>
        <begin position="27"/>
        <end position="375"/>
    </location>
</feature>
<dbReference type="GO" id="GO:0042802">
    <property type="term" value="F:identical protein binding"/>
    <property type="evidence" value="ECO:0007669"/>
    <property type="project" value="Ensembl"/>
</dbReference>
<keyword evidence="16" id="KW-0325">Glycoprotein</keyword>
<dbReference type="GO" id="GO:0051712">
    <property type="term" value="P:positive regulation of killing of cells of another organism"/>
    <property type="evidence" value="ECO:0007669"/>
    <property type="project" value="Ensembl"/>
</dbReference>
<dbReference type="GeneID" id="100655156"/>
<dbReference type="GO" id="GO:0051604">
    <property type="term" value="P:protein maturation"/>
    <property type="evidence" value="ECO:0007669"/>
    <property type="project" value="Ensembl"/>
</dbReference>
<dbReference type="InterPro" id="IPR052784">
    <property type="entry name" value="Perforin-1_pore-forming"/>
</dbReference>
<keyword evidence="6" id="KW-0964">Secreted</keyword>
<name>G3T7S5_LOXAF</name>
<accession>G3T7S5</accession>
<evidence type="ECO:0000259" key="26">
    <source>
        <dbReference type="PROSITE" id="PS51412"/>
    </source>
</evidence>
<dbReference type="HOGENOM" id="CLU_039516_2_0_1"/>
<evidence type="ECO:0000256" key="3">
    <source>
        <dbReference type="ARBA" id="ARBA00009214"/>
    </source>
</evidence>
<dbReference type="GO" id="GO:0001772">
    <property type="term" value="C:immunological synapse"/>
    <property type="evidence" value="ECO:0007669"/>
    <property type="project" value="Ensembl"/>
</dbReference>
<reference evidence="27" key="3">
    <citation type="submission" date="2025-09" db="UniProtKB">
        <authorList>
            <consortium name="Ensembl"/>
        </authorList>
    </citation>
    <scope>IDENTIFICATION</scope>
    <source>
        <strain evidence="27">Isolate ISIS603380</strain>
    </source>
</reference>
<evidence type="ECO:0000313" key="27">
    <source>
        <dbReference type="Ensembl" id="ENSLAFP00000009676.3"/>
    </source>
</evidence>
<evidence type="ECO:0000256" key="22">
    <source>
        <dbReference type="ARBA" id="ARBA00076649"/>
    </source>
</evidence>
<dbReference type="Gene3D" id="2.60.40.150">
    <property type="entry name" value="C2 domain"/>
    <property type="match status" value="1"/>
</dbReference>
<evidence type="ECO:0000256" key="10">
    <source>
        <dbReference type="ARBA" id="ARBA00022729"/>
    </source>
</evidence>
<keyword evidence="14" id="KW-0472">Membrane</keyword>
<dbReference type="GO" id="GO:0002418">
    <property type="term" value="P:immune response to tumor cell"/>
    <property type="evidence" value="ECO:0007669"/>
    <property type="project" value="Ensembl"/>
</dbReference>
<keyword evidence="12" id="KW-0106">Calcium</keyword>
<dbReference type="GO" id="GO:0031640">
    <property type="term" value="P:killing of cells of another organism"/>
    <property type="evidence" value="ECO:0007669"/>
    <property type="project" value="UniProtKB-KW"/>
</dbReference>
<protein>
    <recommendedName>
        <fullName evidence="21">Perforin-1</fullName>
    </recommendedName>
    <alternativeName>
        <fullName evidence="23">Cytolysin</fullName>
    </alternativeName>
    <alternativeName>
        <fullName evidence="22">Lymphocyte pore-forming protein</fullName>
    </alternativeName>
</protein>
<dbReference type="CTD" id="5551"/>
<comment type="subunit">
    <text evidence="20">Monomer, as soluble protein. Homooligomer; homooligomerizes to form a pore-forming ring.</text>
</comment>
<keyword evidence="10 24" id="KW-0732">Signal</keyword>
<evidence type="ECO:0000256" key="20">
    <source>
        <dbReference type="ARBA" id="ARBA00061912"/>
    </source>
</evidence>
<evidence type="ECO:0000256" key="11">
    <source>
        <dbReference type="ARBA" id="ARBA00022753"/>
    </source>
</evidence>
<dbReference type="CDD" id="cd04032">
    <property type="entry name" value="C2_Perforin"/>
    <property type="match status" value="1"/>
</dbReference>
<dbReference type="GO" id="GO:0001771">
    <property type="term" value="P:immunological synapse formation"/>
    <property type="evidence" value="ECO:0007669"/>
    <property type="project" value="Ensembl"/>
</dbReference>
<dbReference type="PROSITE" id="PS50004">
    <property type="entry name" value="C2"/>
    <property type="match status" value="1"/>
</dbReference>
<keyword evidence="9" id="KW-0479">Metal-binding</keyword>
<dbReference type="InterPro" id="IPR035892">
    <property type="entry name" value="C2_domain_sf"/>
</dbReference>
<evidence type="ECO:0000259" key="25">
    <source>
        <dbReference type="PROSITE" id="PS50004"/>
    </source>
</evidence>
<organism evidence="27 28">
    <name type="scientific">Loxodonta africana</name>
    <name type="common">African elephant</name>
    <dbReference type="NCBI Taxonomy" id="9785"/>
    <lineage>
        <taxon>Eukaryota</taxon>
        <taxon>Metazoa</taxon>
        <taxon>Chordata</taxon>
        <taxon>Craniata</taxon>
        <taxon>Vertebrata</taxon>
        <taxon>Euteleostomi</taxon>
        <taxon>Mammalia</taxon>
        <taxon>Eutheria</taxon>
        <taxon>Afrotheria</taxon>
        <taxon>Proboscidea</taxon>
        <taxon>Elephantidae</taxon>
        <taxon>Loxodonta</taxon>
    </lineage>
</organism>
<dbReference type="GO" id="GO:0031904">
    <property type="term" value="C:endosome lumen"/>
    <property type="evidence" value="ECO:0007669"/>
    <property type="project" value="UniProtKB-SubCell"/>
</dbReference>
<dbReference type="FunFam" id="2.60.40.150:FF:000216">
    <property type="entry name" value="Perforin-1 precursor"/>
    <property type="match status" value="1"/>
</dbReference>
<evidence type="ECO:0000256" key="9">
    <source>
        <dbReference type="ARBA" id="ARBA00022723"/>
    </source>
</evidence>
<dbReference type="OMA" id="LCKNALQ"/>
<keyword evidence="17" id="KW-0458">Lysosome</keyword>
<keyword evidence="7" id="KW-0245">EGF-like domain</keyword>
<dbReference type="GO" id="GO:0051260">
    <property type="term" value="P:protein homooligomerization"/>
    <property type="evidence" value="ECO:0007669"/>
    <property type="project" value="Ensembl"/>
</dbReference>